<dbReference type="InterPro" id="IPR038483">
    <property type="entry name" value="YcfL-like_sf"/>
</dbReference>
<protein>
    <submittedName>
        <fullName evidence="2">Putative periplasmic lipoprotein</fullName>
    </submittedName>
</protein>
<gene>
    <name evidence="2" type="ORF">SMSP2_01008</name>
</gene>
<proteinExistence type="predicted"/>
<dbReference type="PROSITE" id="PS51257">
    <property type="entry name" value="PROKAR_LIPOPROTEIN"/>
    <property type="match status" value="1"/>
</dbReference>
<accession>A0A1Q2MEH0</accession>
<dbReference type="KEGG" id="pbas:SMSP2_01008"/>
<feature type="chain" id="PRO_5013201999" evidence="1">
    <location>
        <begin position="22"/>
        <end position="152"/>
    </location>
</feature>
<reference evidence="3" key="1">
    <citation type="submission" date="2017-02" db="EMBL/GenBank/DDBJ databases">
        <title>Comparative genomics and description of representatives of a novel lineage of planctomycetes thriving in anoxic sediments.</title>
        <authorList>
            <person name="Spring S."/>
            <person name="Bunk B."/>
            <person name="Sproer C."/>
        </authorList>
    </citation>
    <scope>NUCLEOTIDE SEQUENCE [LARGE SCALE GENOMIC DNA]</scope>
    <source>
        <strain evidence="3">SM-Chi-D1</strain>
    </source>
</reference>
<dbReference type="EMBL" id="CP019646">
    <property type="protein sequence ID" value="AQQ70652.1"/>
    <property type="molecule type" value="Genomic_DNA"/>
</dbReference>
<dbReference type="Gene3D" id="2.60.40.3230">
    <property type="match status" value="1"/>
</dbReference>
<dbReference type="STRING" id="1851148.SMSP2_01008"/>
<evidence type="ECO:0000256" key="1">
    <source>
        <dbReference type="SAM" id="SignalP"/>
    </source>
</evidence>
<feature type="signal peptide" evidence="1">
    <location>
        <begin position="1"/>
        <end position="21"/>
    </location>
</feature>
<dbReference type="RefSeq" id="WP_146682899.1">
    <property type="nucleotide sequence ID" value="NZ_CP019646.1"/>
</dbReference>
<dbReference type="CDD" id="cd09030">
    <property type="entry name" value="DUF1425"/>
    <property type="match status" value="1"/>
</dbReference>
<dbReference type="AlphaFoldDB" id="A0A1Q2MEH0"/>
<keyword evidence="1" id="KW-0732">Signal</keyword>
<name>A0A1Q2MEH0_9BACT</name>
<keyword evidence="2" id="KW-0449">Lipoprotein</keyword>
<dbReference type="Proteomes" id="UP000188181">
    <property type="component" value="Chromosome"/>
</dbReference>
<dbReference type="Pfam" id="PF07233">
    <property type="entry name" value="DUF1425"/>
    <property type="match status" value="1"/>
</dbReference>
<organism evidence="2 3">
    <name type="scientific">Limihaloglobus sulfuriphilus</name>
    <dbReference type="NCBI Taxonomy" id="1851148"/>
    <lineage>
        <taxon>Bacteria</taxon>
        <taxon>Pseudomonadati</taxon>
        <taxon>Planctomycetota</taxon>
        <taxon>Phycisphaerae</taxon>
        <taxon>Sedimentisphaerales</taxon>
        <taxon>Sedimentisphaeraceae</taxon>
        <taxon>Limihaloglobus</taxon>
    </lineage>
</organism>
<dbReference type="OrthoDB" id="285635at2"/>
<dbReference type="InterPro" id="IPR010824">
    <property type="entry name" value="DUF1425"/>
</dbReference>
<sequence precursor="true">MKSKCFIVLICASVIFLFGCAEKRAPGTSKVDERVVMGENVGSSGAATNPILTPFRKVISALKGEGLKVNEVIMRVNDKDLLEVQVKGYNQSFKTKKFQYKFVWLDESGFEIPTRSSVWKLGSAVAKNNFTIKEVAPSEKAVDFNLVTRDEF</sequence>
<evidence type="ECO:0000313" key="2">
    <source>
        <dbReference type="EMBL" id="AQQ70652.1"/>
    </source>
</evidence>
<keyword evidence="3" id="KW-1185">Reference proteome</keyword>
<evidence type="ECO:0000313" key="3">
    <source>
        <dbReference type="Proteomes" id="UP000188181"/>
    </source>
</evidence>